<sequence length="38" mass="4257">MFSLFRTLGYLNVLALSKTSQKNKVKPNWGNCEVALKG</sequence>
<accession>A0AAV5JIK7</accession>
<evidence type="ECO:0000313" key="2">
    <source>
        <dbReference type="Proteomes" id="UP001054252"/>
    </source>
</evidence>
<dbReference type="EMBL" id="BPVZ01000041">
    <property type="protein sequence ID" value="GKV14529.1"/>
    <property type="molecule type" value="Genomic_DNA"/>
</dbReference>
<keyword evidence="2" id="KW-1185">Reference proteome</keyword>
<gene>
    <name evidence="1" type="ORF">SLEP1_g25392</name>
</gene>
<dbReference type="Proteomes" id="UP001054252">
    <property type="component" value="Unassembled WGS sequence"/>
</dbReference>
<name>A0AAV5JIK7_9ROSI</name>
<evidence type="ECO:0000313" key="1">
    <source>
        <dbReference type="EMBL" id="GKV14529.1"/>
    </source>
</evidence>
<dbReference type="AlphaFoldDB" id="A0AAV5JIK7"/>
<organism evidence="1 2">
    <name type="scientific">Rubroshorea leprosula</name>
    <dbReference type="NCBI Taxonomy" id="152421"/>
    <lineage>
        <taxon>Eukaryota</taxon>
        <taxon>Viridiplantae</taxon>
        <taxon>Streptophyta</taxon>
        <taxon>Embryophyta</taxon>
        <taxon>Tracheophyta</taxon>
        <taxon>Spermatophyta</taxon>
        <taxon>Magnoliopsida</taxon>
        <taxon>eudicotyledons</taxon>
        <taxon>Gunneridae</taxon>
        <taxon>Pentapetalae</taxon>
        <taxon>rosids</taxon>
        <taxon>malvids</taxon>
        <taxon>Malvales</taxon>
        <taxon>Dipterocarpaceae</taxon>
        <taxon>Rubroshorea</taxon>
    </lineage>
</organism>
<reference evidence="1 2" key="1">
    <citation type="journal article" date="2021" name="Commun. Biol.">
        <title>The genome of Shorea leprosula (Dipterocarpaceae) highlights the ecological relevance of drought in aseasonal tropical rainforests.</title>
        <authorList>
            <person name="Ng K.K.S."/>
            <person name="Kobayashi M.J."/>
            <person name="Fawcett J.A."/>
            <person name="Hatakeyama M."/>
            <person name="Paape T."/>
            <person name="Ng C.H."/>
            <person name="Ang C.C."/>
            <person name="Tnah L.H."/>
            <person name="Lee C.T."/>
            <person name="Nishiyama T."/>
            <person name="Sese J."/>
            <person name="O'Brien M.J."/>
            <person name="Copetti D."/>
            <person name="Mohd Noor M.I."/>
            <person name="Ong R.C."/>
            <person name="Putra M."/>
            <person name="Sireger I.Z."/>
            <person name="Indrioko S."/>
            <person name="Kosugi Y."/>
            <person name="Izuno A."/>
            <person name="Isagi Y."/>
            <person name="Lee S.L."/>
            <person name="Shimizu K.K."/>
        </authorList>
    </citation>
    <scope>NUCLEOTIDE SEQUENCE [LARGE SCALE GENOMIC DNA]</scope>
    <source>
        <strain evidence="1">214</strain>
    </source>
</reference>
<proteinExistence type="predicted"/>
<protein>
    <submittedName>
        <fullName evidence="1">Uncharacterized protein</fullName>
    </submittedName>
</protein>
<comment type="caution">
    <text evidence="1">The sequence shown here is derived from an EMBL/GenBank/DDBJ whole genome shotgun (WGS) entry which is preliminary data.</text>
</comment>